<organism evidence="4 5">
    <name type="scientific">Afipia felis</name>
    <name type="common">Cat scratch disease bacillus</name>
    <dbReference type="NCBI Taxonomy" id="1035"/>
    <lineage>
        <taxon>Bacteria</taxon>
        <taxon>Pseudomonadati</taxon>
        <taxon>Pseudomonadota</taxon>
        <taxon>Alphaproteobacteria</taxon>
        <taxon>Hyphomicrobiales</taxon>
        <taxon>Nitrobacteraceae</taxon>
        <taxon>Afipia</taxon>
    </lineage>
</organism>
<sequence>MAALVLSVAGGAAGAVFGPVGAIAGRIVGALAGNMIDQALFGSTARSITGPRLADLDVMASTEGAPIPRLYGRARLSGQVIWATRLEEVVSTSSQSAGGKGGIGGATATTTTTTYSYFANFAVGLCEGEIGSVGRIWADGDLLDTSTLVLRVHRGSEDQAPDDLIVAKEGAANAPAYRGLAYVVFERLPLAQFGNRIPQLSFEIVRPVGELERMTRTVTLIPGSTEFGYETSAVVRVLGPGQSAPENRHVTTASSDVVASLDDLQATCPNLERVAIVVAWFGSDLRAGACRIRPGIDNAIKVTSGGTWSVAGVTRPNAYLVSSVDGVPSYGGTPSDDSVRHLIAELKARGLKVTVYPFLMMDIPPGNALPDPWTGAPTQPAYPWRGHITCDPAPGVSGSPQGTAAATDQVAQFFSGGGTSGWNYRRMILHYASLAASCGGVDAFLIGSELKALTRVRSGAGVYPVVTALATLAADVKAIVGPSTLVTYGADWTEYGADVVTPDASEVRFPLDALWASPAIDAVGIDYYAPLSDWRDEAGHLDAADASTIYDRGYLKSRLQSGEAYDWYYADDIARVAQARSPITDGLGKPWTFRAKDIWNWWRNAHYERVGGVELGAPTAWLPCSKPIWLTEIGCPAVDKGANQPSVFPDAKSSDGNIPYFSNGQRDDLIQRRMLEAMLGAFDSAFGGDDTHNPVSPVYGGRMIDISGIHLWTWDARPYPVFPLASDVWNDAPNWQTGHWLTGRLGGAPLDATVAAILSDASVEGVDASALRDGCDGYVVDRPMTPRAMIEPLTAAYAFDATAVGADLVFVPRGGAPVMEISEDDLVDSGKDALAALTRAQETELPREVSFGYTDASVDYRRAAVTSRRLIGGANRALHSDLAVVTSDAAATRRADIWLQDLWAGRESISFALGVDHLTLMPGDVVGVTIKGRRRLYEVSELIDTEQRQARARSIDPDIFNVPLPLPRLSTPTIPPALGPVQALALDLPMLDSSDPPVLTRLAVFASPWPGPVTVWRSPDGLSFERAATAYVPSVMGETLDPLPAGPVACWDRGSEVRVRLYGGALTSLADANVLNGANAAAVMNADGAWEVIQFAQAELVDDKTYRLSRLLRGQAGSEYAIAVPLPAGAPFVLLDDHLIEIARGIGALDRSVDLRIVATGRSHDDPSALAMTLVPQPAALMPLAPVHLRATRESGGNIAMSWIRRTRKDGDAWGVEVPLGEDAEAYEIDIMLGGTVKRTLSVNVPAATYVASDEAADFGGPQTSLTIRVFQLSSAVGRGRPAQSTFAL</sequence>
<accession>A0A380W9F8</accession>
<evidence type="ECO:0000259" key="2">
    <source>
        <dbReference type="Pfam" id="PF13550"/>
    </source>
</evidence>
<dbReference type="Pfam" id="PF13547">
    <property type="entry name" value="GTA_TIM"/>
    <property type="match status" value="1"/>
</dbReference>
<dbReference type="InterPro" id="IPR032876">
    <property type="entry name" value="J_dom"/>
</dbReference>
<evidence type="ECO:0000313" key="5">
    <source>
        <dbReference type="Proteomes" id="UP000254343"/>
    </source>
</evidence>
<dbReference type="Proteomes" id="UP000254343">
    <property type="component" value="Unassembled WGS sequence"/>
</dbReference>
<dbReference type="CDD" id="cd19607">
    <property type="entry name" value="GTA_TIM-barrel-like"/>
    <property type="match status" value="1"/>
</dbReference>
<dbReference type="Gene3D" id="3.20.20.80">
    <property type="entry name" value="Glycosidases"/>
    <property type="match status" value="1"/>
</dbReference>
<dbReference type="Pfam" id="PF23666">
    <property type="entry name" value="Rcc01698_C"/>
    <property type="match status" value="1"/>
</dbReference>
<protein>
    <submittedName>
        <fullName evidence="4">Uncharacterized protein</fullName>
    </submittedName>
</protein>
<dbReference type="Pfam" id="PF13550">
    <property type="entry name" value="Phage-tail_3"/>
    <property type="match status" value="1"/>
</dbReference>
<name>A0A380W9F8_AFIFE</name>
<dbReference type="OrthoDB" id="8445115at2"/>
<dbReference type="InterPro" id="IPR017853">
    <property type="entry name" value="GH"/>
</dbReference>
<proteinExistence type="predicted"/>
<evidence type="ECO:0000259" key="3">
    <source>
        <dbReference type="Pfam" id="PF23666"/>
    </source>
</evidence>
<evidence type="ECO:0000259" key="1">
    <source>
        <dbReference type="Pfam" id="PF13547"/>
    </source>
</evidence>
<dbReference type="InterPro" id="IPR025195">
    <property type="entry name" value="GTA_TIM_dom"/>
</dbReference>
<feature type="domain" description="Rcc01698-like C-terminal" evidence="3">
    <location>
        <begin position="1034"/>
        <end position="1133"/>
    </location>
</feature>
<reference evidence="4 5" key="1">
    <citation type="submission" date="2018-06" db="EMBL/GenBank/DDBJ databases">
        <authorList>
            <consortium name="Pathogen Informatics"/>
            <person name="Doyle S."/>
        </authorList>
    </citation>
    <scope>NUCLEOTIDE SEQUENCE [LARGE SCALE GENOMIC DNA]</scope>
    <source>
        <strain evidence="4 5">NCTC12722</strain>
    </source>
</reference>
<dbReference type="RefSeq" id="WP_002716282.1">
    <property type="nucleotide sequence ID" value="NZ_UFSI01000001.1"/>
</dbReference>
<dbReference type="EMBL" id="UIGB01000001">
    <property type="protein sequence ID" value="SUU85456.1"/>
    <property type="molecule type" value="Genomic_DNA"/>
</dbReference>
<gene>
    <name evidence="4" type="ORF">NCTC12722_02668</name>
</gene>
<evidence type="ECO:0000313" key="4">
    <source>
        <dbReference type="EMBL" id="SUU85456.1"/>
    </source>
</evidence>
<dbReference type="InterPro" id="IPR056490">
    <property type="entry name" value="Rcc01698_C"/>
</dbReference>
<dbReference type="SUPFAM" id="SSF51445">
    <property type="entry name" value="(Trans)glycosidases"/>
    <property type="match status" value="1"/>
</dbReference>
<feature type="domain" description="GTA TIM-barrel-like" evidence="1">
    <location>
        <begin position="422"/>
        <end position="723"/>
    </location>
</feature>
<feature type="domain" description="Tip attachment protein J" evidence="2">
    <location>
        <begin position="781"/>
        <end position="941"/>
    </location>
</feature>